<dbReference type="OrthoDB" id="9792010at2"/>
<dbReference type="RefSeq" id="WP_101249724.1">
    <property type="nucleotide sequence ID" value="NZ_PIUM01000004.1"/>
</dbReference>
<keyword evidence="2" id="KW-1185">Reference proteome</keyword>
<name>A0A2N3PZ65_9PROT</name>
<accession>A0A2N3PZ65</accession>
<sequence>MTTDDKDKMPSSREIFEGMRNMLDCFAIYSMRHGPGLTAEEAECIRQLRVILDAQLKVSGHA</sequence>
<dbReference type="Proteomes" id="UP000233293">
    <property type="component" value="Unassembled WGS sequence"/>
</dbReference>
<gene>
    <name evidence="1" type="ORF">CWS72_06330</name>
</gene>
<evidence type="ECO:0000313" key="2">
    <source>
        <dbReference type="Proteomes" id="UP000233293"/>
    </source>
</evidence>
<proteinExistence type="predicted"/>
<dbReference type="EMBL" id="PIUM01000004">
    <property type="protein sequence ID" value="PKU25669.1"/>
    <property type="molecule type" value="Genomic_DNA"/>
</dbReference>
<comment type="caution">
    <text evidence="1">The sequence shown here is derived from an EMBL/GenBank/DDBJ whole genome shotgun (WGS) entry which is preliminary data.</text>
</comment>
<dbReference type="AlphaFoldDB" id="A0A2N3PZ65"/>
<evidence type="ECO:0000313" key="1">
    <source>
        <dbReference type="EMBL" id="PKU25669.1"/>
    </source>
</evidence>
<protein>
    <submittedName>
        <fullName evidence="1">Uncharacterized protein</fullName>
    </submittedName>
</protein>
<reference evidence="2" key="1">
    <citation type="submission" date="2017-12" db="EMBL/GenBank/DDBJ databases">
        <title>Draft genome sequence of Telmatospirillum siberiense 26-4b1T, an acidotolerant peatland alphaproteobacterium potentially involved in sulfur cycling.</title>
        <authorList>
            <person name="Hausmann B."/>
            <person name="Pjevac P."/>
            <person name="Schreck K."/>
            <person name="Herbold C.W."/>
            <person name="Daims H."/>
            <person name="Wagner M."/>
            <person name="Pester M."/>
            <person name="Loy A."/>
        </authorList>
    </citation>
    <scope>NUCLEOTIDE SEQUENCE [LARGE SCALE GENOMIC DNA]</scope>
    <source>
        <strain evidence="2">26-4b1</strain>
    </source>
</reference>
<organism evidence="1 2">
    <name type="scientific">Telmatospirillum siberiense</name>
    <dbReference type="NCBI Taxonomy" id="382514"/>
    <lineage>
        <taxon>Bacteria</taxon>
        <taxon>Pseudomonadati</taxon>
        <taxon>Pseudomonadota</taxon>
        <taxon>Alphaproteobacteria</taxon>
        <taxon>Rhodospirillales</taxon>
        <taxon>Rhodospirillaceae</taxon>
        <taxon>Telmatospirillum</taxon>
    </lineage>
</organism>